<dbReference type="GO" id="GO:0016746">
    <property type="term" value="F:acyltransferase activity"/>
    <property type="evidence" value="ECO:0007669"/>
    <property type="project" value="UniProtKB-KW"/>
</dbReference>
<dbReference type="EMBL" id="QYUM01000004">
    <property type="protein sequence ID" value="RJF85761.1"/>
    <property type="molecule type" value="Genomic_DNA"/>
</dbReference>
<evidence type="ECO:0000256" key="3">
    <source>
        <dbReference type="ARBA" id="ARBA00023315"/>
    </source>
</evidence>
<evidence type="ECO:0000256" key="2">
    <source>
        <dbReference type="ARBA" id="ARBA00022679"/>
    </source>
</evidence>
<dbReference type="AlphaFoldDB" id="A0A418W6U4"/>
<dbReference type="PANTHER" id="PTHR42811">
    <property type="entry name" value="SERINE ACETYLTRANSFERASE"/>
    <property type="match status" value="1"/>
</dbReference>
<protein>
    <submittedName>
        <fullName evidence="4">Hexapeptide transferase</fullName>
    </submittedName>
</protein>
<comment type="caution">
    <text evidence="4">The sequence shown here is derived from an EMBL/GenBank/DDBJ whole genome shotgun (WGS) entry which is preliminary data.</text>
</comment>
<keyword evidence="2 4" id="KW-0808">Transferase</keyword>
<reference evidence="4 5" key="1">
    <citation type="submission" date="2018-09" db="EMBL/GenBank/DDBJ databases">
        <authorList>
            <person name="Zhu H."/>
        </authorList>
    </citation>
    <scope>NUCLEOTIDE SEQUENCE [LARGE SCALE GENOMIC DNA]</scope>
    <source>
        <strain evidence="4 5">K2R01-6</strain>
    </source>
</reference>
<sequence>MCIQRDQRLDKGRKCVFSRRNCWRARAFCVALQHGAASRERRLTNHTAETARPHSFRQIRVLIASDLYRYAGATGIGPFLRHYLFTPGFKYSTVMRLCGYLKRRRALRWTLYPPFKLLLLRYRYKYGIAIPEYTRIGPGFFINRFGNIMVNGDAVIGANCNITHGAMLGQMNRGPKAGSPILGDDVFLAAGCKVIGRIHLGDRSAVGANAVVTKDVPEDGVVGGIPAKLLSTNGSEGYINRRVNPDISKGVRPG</sequence>
<dbReference type="Gene3D" id="2.160.10.10">
    <property type="entry name" value="Hexapeptide repeat proteins"/>
    <property type="match status" value="1"/>
</dbReference>
<dbReference type="OrthoDB" id="7545269at2"/>
<comment type="similarity">
    <text evidence="1">Belongs to the transferase hexapeptide repeat family.</text>
</comment>
<dbReference type="Proteomes" id="UP000286100">
    <property type="component" value="Unassembled WGS sequence"/>
</dbReference>
<accession>A0A418W6U4</accession>
<keyword evidence="3" id="KW-0012">Acyltransferase</keyword>
<dbReference type="InterPro" id="IPR045304">
    <property type="entry name" value="LbH_SAT"/>
</dbReference>
<proteinExistence type="inferred from homology"/>
<evidence type="ECO:0000313" key="4">
    <source>
        <dbReference type="EMBL" id="RJF85761.1"/>
    </source>
</evidence>
<gene>
    <name evidence="4" type="ORF">D3876_17935</name>
</gene>
<evidence type="ECO:0000313" key="5">
    <source>
        <dbReference type="Proteomes" id="UP000286100"/>
    </source>
</evidence>
<name>A0A418W6U4_9SPHN</name>
<dbReference type="InterPro" id="IPR011004">
    <property type="entry name" value="Trimer_LpxA-like_sf"/>
</dbReference>
<evidence type="ECO:0000256" key="1">
    <source>
        <dbReference type="ARBA" id="ARBA00007274"/>
    </source>
</evidence>
<dbReference type="Pfam" id="PF00132">
    <property type="entry name" value="Hexapep"/>
    <property type="match status" value="1"/>
</dbReference>
<dbReference type="CDD" id="cd03354">
    <property type="entry name" value="LbH_SAT"/>
    <property type="match status" value="1"/>
</dbReference>
<dbReference type="InterPro" id="IPR001451">
    <property type="entry name" value="Hexapep"/>
</dbReference>
<dbReference type="SUPFAM" id="SSF51161">
    <property type="entry name" value="Trimeric LpxA-like enzymes"/>
    <property type="match status" value="1"/>
</dbReference>
<keyword evidence="5" id="KW-1185">Reference proteome</keyword>
<organism evidence="4 5">
    <name type="scientific">Sphingomonas cavernae</name>
    <dbReference type="NCBI Taxonomy" id="2320861"/>
    <lineage>
        <taxon>Bacteria</taxon>
        <taxon>Pseudomonadati</taxon>
        <taxon>Pseudomonadota</taxon>
        <taxon>Alphaproteobacteria</taxon>
        <taxon>Sphingomonadales</taxon>
        <taxon>Sphingomonadaceae</taxon>
        <taxon>Sphingomonas</taxon>
    </lineage>
</organism>